<proteinExistence type="predicted"/>
<organism evidence="2 3">
    <name type="scientific">Microbacterium natoriense</name>
    <dbReference type="NCBI Taxonomy" id="284570"/>
    <lineage>
        <taxon>Bacteria</taxon>
        <taxon>Bacillati</taxon>
        <taxon>Actinomycetota</taxon>
        <taxon>Actinomycetes</taxon>
        <taxon>Micrococcales</taxon>
        <taxon>Microbacteriaceae</taxon>
        <taxon>Microbacterium</taxon>
    </lineage>
</organism>
<gene>
    <name evidence="2" type="ORF">QFZ53_001478</name>
</gene>
<accession>A0AAW8EY22</accession>
<dbReference type="EMBL" id="JAUSXV010000001">
    <property type="protein sequence ID" value="MDQ0647282.1"/>
    <property type="molecule type" value="Genomic_DNA"/>
</dbReference>
<evidence type="ECO:0000313" key="2">
    <source>
        <dbReference type="EMBL" id="MDQ0647282.1"/>
    </source>
</evidence>
<protein>
    <submittedName>
        <fullName evidence="2">Uncharacterized protein</fullName>
    </submittedName>
</protein>
<evidence type="ECO:0000256" key="1">
    <source>
        <dbReference type="SAM" id="SignalP"/>
    </source>
</evidence>
<name>A0AAW8EY22_9MICO</name>
<keyword evidence="3" id="KW-1185">Reference proteome</keyword>
<evidence type="ECO:0000313" key="3">
    <source>
        <dbReference type="Proteomes" id="UP001244427"/>
    </source>
</evidence>
<feature type="chain" id="PRO_5043667389" evidence="1">
    <location>
        <begin position="30"/>
        <end position="309"/>
    </location>
</feature>
<reference evidence="2 3" key="1">
    <citation type="submission" date="2023-07" db="EMBL/GenBank/DDBJ databases">
        <title>Comparative genomics of wheat-associated soil bacteria to identify genetic determinants of phenazine resistance.</title>
        <authorList>
            <person name="Mouncey N."/>
        </authorList>
    </citation>
    <scope>NUCLEOTIDE SEQUENCE [LARGE SCALE GENOMIC DNA]</scope>
    <source>
        <strain evidence="2 3">W4I9-1</strain>
    </source>
</reference>
<dbReference type="Proteomes" id="UP001244427">
    <property type="component" value="Unassembled WGS sequence"/>
</dbReference>
<comment type="caution">
    <text evidence="2">The sequence shown here is derived from an EMBL/GenBank/DDBJ whole genome shotgun (WGS) entry which is preliminary data.</text>
</comment>
<feature type="signal peptide" evidence="1">
    <location>
        <begin position="1"/>
        <end position="29"/>
    </location>
</feature>
<sequence length="309" mass="32175">MLRRKLLRLIGSLTAVAALTATMVSPAYADDSSVSNVERVAAAIEAATPATDLSSPGEISAGQLVTSVGDIESAVPLSSDSAIVVTRPTAEGEQAARIELPDEVSVGDGVVANDGTVVYAANDDSGDAVAVQTLADGSTRIQTVIGTADSAHEFGYQMDGYHPYQSDTGEVVFVDDSGNVVPVGAPWARDVSGQPVQTGYEIRGDELFQVVTPDASTVYPVVADPTWMWAGPAWGMKLTRAETSRVRDYAAALGMCATFTNKLPKVAIACAVFGSYIVAQANIAQGDSPKTCLFFTAAPIPGVIWRLPC</sequence>
<keyword evidence="1" id="KW-0732">Signal</keyword>
<dbReference type="AlphaFoldDB" id="A0AAW8EY22"/>